<keyword evidence="3" id="KW-1185">Reference proteome</keyword>
<dbReference type="Gene3D" id="3.40.50.1980">
    <property type="entry name" value="Nitrogenase molybdenum iron protein domain"/>
    <property type="match status" value="2"/>
</dbReference>
<evidence type="ECO:0000313" key="2">
    <source>
        <dbReference type="EMBL" id="MBM6819848.1"/>
    </source>
</evidence>
<reference evidence="2 3" key="1">
    <citation type="journal article" date="2021" name="Sci. Rep.">
        <title>The distribution of antibiotic resistance genes in chicken gut microbiota commensals.</title>
        <authorList>
            <person name="Juricova H."/>
            <person name="Matiasovicova J."/>
            <person name="Kubasova T."/>
            <person name="Cejkova D."/>
            <person name="Rychlik I."/>
        </authorList>
    </citation>
    <scope>NUCLEOTIDE SEQUENCE [LARGE SCALE GENOMIC DNA]</scope>
    <source>
        <strain evidence="2 3">An435</strain>
    </source>
</reference>
<accession>A0ABS2FH33</accession>
<dbReference type="InterPro" id="IPR000510">
    <property type="entry name" value="Nase/OxRdtase_comp1"/>
</dbReference>
<dbReference type="PANTHER" id="PTHR42956">
    <property type="entry name" value="NITROGENASE IRON-MOLYBDENUM COFACTOR BIOSYNTHESIS PROTEIN NIFE"/>
    <property type="match status" value="1"/>
</dbReference>
<dbReference type="InterPro" id="IPR049939">
    <property type="entry name" value="NifE-like"/>
</dbReference>
<gene>
    <name evidence="2" type="ORF">H6A19_10960</name>
</gene>
<evidence type="ECO:0000313" key="3">
    <source>
        <dbReference type="Proteomes" id="UP000767334"/>
    </source>
</evidence>
<comment type="caution">
    <text evidence="2">The sequence shown here is derived from an EMBL/GenBank/DDBJ whole genome shotgun (WGS) entry which is preliminary data.</text>
</comment>
<dbReference type="SUPFAM" id="SSF53807">
    <property type="entry name" value="Helical backbone' metal receptor"/>
    <property type="match status" value="1"/>
</dbReference>
<evidence type="ECO:0000259" key="1">
    <source>
        <dbReference type="Pfam" id="PF00148"/>
    </source>
</evidence>
<dbReference type="Pfam" id="PF00148">
    <property type="entry name" value="Oxidored_nitro"/>
    <property type="match status" value="1"/>
</dbReference>
<proteinExistence type="predicted"/>
<name>A0ABS2FH33_9CLOT</name>
<feature type="domain" description="Nitrogenase/oxidoreductase component 1" evidence="1">
    <location>
        <begin position="13"/>
        <end position="401"/>
    </location>
</feature>
<protein>
    <submittedName>
        <fullName evidence="2">Nitrogenase component 1</fullName>
    </submittedName>
</protein>
<dbReference type="CDD" id="cd00316">
    <property type="entry name" value="Oxidoreductase_nitrogenase"/>
    <property type="match status" value="1"/>
</dbReference>
<dbReference type="EMBL" id="JACJLL010000066">
    <property type="protein sequence ID" value="MBM6819848.1"/>
    <property type="molecule type" value="Genomic_DNA"/>
</dbReference>
<dbReference type="PANTHER" id="PTHR42956:SF1">
    <property type="entry name" value="NITROGENASE IRON-MOLYBDENUM COFACTOR BIOSYNTHESIS PROTEIN NIFE"/>
    <property type="match status" value="1"/>
</dbReference>
<dbReference type="Proteomes" id="UP000767334">
    <property type="component" value="Unassembled WGS sequence"/>
</dbReference>
<organism evidence="2 3">
    <name type="scientific">Clostridium saudiense</name>
    <dbReference type="NCBI Taxonomy" id="1414720"/>
    <lineage>
        <taxon>Bacteria</taxon>
        <taxon>Bacillati</taxon>
        <taxon>Bacillota</taxon>
        <taxon>Clostridia</taxon>
        <taxon>Eubacteriales</taxon>
        <taxon>Clostridiaceae</taxon>
        <taxon>Clostridium</taxon>
    </lineage>
</organism>
<sequence length="408" mass="46729">MSLCRYLPTPSDRMGILWTLLSIDDTVVIEFGPTGTTHFSMGFFGKIGVEQENRLFATHMREDDVIMGYTETLEDAIIEVDKWISPKAIFIVASSVSAIIGTDLKGVCRAIKPKVSAELYALENGGFRGDYTTGIKIAYDTLFKSMLGEKTEKIDNTYNILGASLYSYRMRSDINEIKELMKNSFNYDVIGTLCVDTSEEVIRNTTKAKLNIVISFEALELAKYMKEVYDIPYIYGAPYGYVGTLEWLKEISQTIDISIDNNVTKELMKRIMNIKHYPMYKRMLKNSKPTMSIYSEYDRLLGFRKISEEIGFNIDSFICSHSIKDIDDKDITTLNSEKERIELFKNKNNQLIIADDVTLRMANYKNTKFRVSMPILYGSQIANHIPLVGIKGMDYFLEYVDQYLQTLN</sequence>
<dbReference type="RefSeq" id="WP_195515010.1">
    <property type="nucleotide sequence ID" value="NZ_JACJLL010000066.1"/>
</dbReference>